<reference evidence="2" key="2">
    <citation type="journal article" date="2015" name="Data Brief">
        <title>Shoot transcriptome of the giant reed, Arundo donax.</title>
        <authorList>
            <person name="Barrero R.A."/>
            <person name="Guerrero F.D."/>
            <person name="Moolhuijzen P."/>
            <person name="Goolsby J.A."/>
            <person name="Tidwell J."/>
            <person name="Bellgard S.E."/>
            <person name="Bellgard M.I."/>
        </authorList>
    </citation>
    <scope>NUCLEOTIDE SEQUENCE</scope>
    <source>
        <tissue evidence="2">Shoot tissue taken approximately 20 cm above the soil surface</tissue>
    </source>
</reference>
<sequence>MKQSLTHTTSGFYQGEKNTILILQFHYHCKISEQARHRLPVLLPPLVSLLLFLSFLLVMT</sequence>
<organism evidence="2">
    <name type="scientific">Arundo donax</name>
    <name type="common">Giant reed</name>
    <name type="synonym">Donax arundinaceus</name>
    <dbReference type="NCBI Taxonomy" id="35708"/>
    <lineage>
        <taxon>Eukaryota</taxon>
        <taxon>Viridiplantae</taxon>
        <taxon>Streptophyta</taxon>
        <taxon>Embryophyta</taxon>
        <taxon>Tracheophyta</taxon>
        <taxon>Spermatophyta</taxon>
        <taxon>Magnoliopsida</taxon>
        <taxon>Liliopsida</taxon>
        <taxon>Poales</taxon>
        <taxon>Poaceae</taxon>
        <taxon>PACMAD clade</taxon>
        <taxon>Arundinoideae</taxon>
        <taxon>Arundineae</taxon>
        <taxon>Arundo</taxon>
    </lineage>
</organism>
<keyword evidence="1" id="KW-0472">Membrane</keyword>
<keyword evidence="1" id="KW-0812">Transmembrane</keyword>
<reference evidence="2" key="1">
    <citation type="submission" date="2014-09" db="EMBL/GenBank/DDBJ databases">
        <authorList>
            <person name="Magalhaes I.L.F."/>
            <person name="Oliveira U."/>
            <person name="Santos F.R."/>
            <person name="Vidigal T.H.D.A."/>
            <person name="Brescovit A.D."/>
            <person name="Santos A.J."/>
        </authorList>
    </citation>
    <scope>NUCLEOTIDE SEQUENCE</scope>
    <source>
        <tissue evidence="2">Shoot tissue taken approximately 20 cm above the soil surface</tissue>
    </source>
</reference>
<keyword evidence="1" id="KW-1133">Transmembrane helix</keyword>
<name>A0A0A9G323_ARUDO</name>
<proteinExistence type="predicted"/>
<feature type="transmembrane region" description="Helical" evidence="1">
    <location>
        <begin position="39"/>
        <end position="59"/>
    </location>
</feature>
<protein>
    <submittedName>
        <fullName evidence="2">Uncharacterized protein</fullName>
    </submittedName>
</protein>
<dbReference type="AlphaFoldDB" id="A0A0A9G323"/>
<evidence type="ECO:0000313" key="2">
    <source>
        <dbReference type="EMBL" id="JAE15018.1"/>
    </source>
</evidence>
<evidence type="ECO:0000256" key="1">
    <source>
        <dbReference type="SAM" id="Phobius"/>
    </source>
</evidence>
<accession>A0A0A9G323</accession>
<dbReference type="EMBL" id="GBRH01182878">
    <property type="protein sequence ID" value="JAE15018.1"/>
    <property type="molecule type" value="Transcribed_RNA"/>
</dbReference>